<dbReference type="Gramene" id="VVA41064">
    <property type="protein sequence ID" value="VVA41064"/>
    <property type="gene ID" value="Prudul26B006491"/>
</dbReference>
<gene>
    <name evidence="1" type="ORF">ALMOND_2B006491</name>
</gene>
<protein>
    <submittedName>
        <fullName evidence="1">Uncharacterized protein</fullName>
    </submittedName>
</protein>
<proteinExistence type="predicted"/>
<organism evidence="1 2">
    <name type="scientific">Prunus dulcis</name>
    <name type="common">Almond</name>
    <name type="synonym">Amygdalus dulcis</name>
    <dbReference type="NCBI Taxonomy" id="3755"/>
    <lineage>
        <taxon>Eukaryota</taxon>
        <taxon>Viridiplantae</taxon>
        <taxon>Streptophyta</taxon>
        <taxon>Embryophyta</taxon>
        <taxon>Tracheophyta</taxon>
        <taxon>Spermatophyta</taxon>
        <taxon>Magnoliopsida</taxon>
        <taxon>eudicotyledons</taxon>
        <taxon>Gunneridae</taxon>
        <taxon>Pentapetalae</taxon>
        <taxon>rosids</taxon>
        <taxon>fabids</taxon>
        <taxon>Rosales</taxon>
        <taxon>Rosaceae</taxon>
        <taxon>Amygdaloideae</taxon>
        <taxon>Amygdaleae</taxon>
        <taxon>Prunus</taxon>
    </lineage>
</organism>
<accession>A0A5E4GMN4</accession>
<evidence type="ECO:0000313" key="1">
    <source>
        <dbReference type="EMBL" id="VVA41064.1"/>
    </source>
</evidence>
<sequence length="61" mass="6428">MAVTASAYGIVPSHYLATQATVPPHVIAAESVVPSHDTLQNKLAAIRPSGRTQPPSIWPPE</sequence>
<name>A0A5E4GMN4_PRUDU</name>
<dbReference type="Proteomes" id="UP000327085">
    <property type="component" value="Chromosome 3"/>
</dbReference>
<reference evidence="2" key="1">
    <citation type="journal article" date="2020" name="Plant J.">
        <title>Transposons played a major role in the diversification between the closely related almond and peach genomes: results from the almond genome sequence.</title>
        <authorList>
            <person name="Alioto T."/>
            <person name="Alexiou K.G."/>
            <person name="Bardil A."/>
            <person name="Barteri F."/>
            <person name="Castanera R."/>
            <person name="Cruz F."/>
            <person name="Dhingra A."/>
            <person name="Duval H."/>
            <person name="Fernandez I Marti A."/>
            <person name="Frias L."/>
            <person name="Galan B."/>
            <person name="Garcia J.L."/>
            <person name="Howad W."/>
            <person name="Gomez-Garrido J."/>
            <person name="Gut M."/>
            <person name="Julca I."/>
            <person name="Morata J."/>
            <person name="Puigdomenech P."/>
            <person name="Ribeca P."/>
            <person name="Rubio Cabetas M.J."/>
            <person name="Vlasova A."/>
            <person name="Wirthensohn M."/>
            <person name="Garcia-Mas J."/>
            <person name="Gabaldon T."/>
            <person name="Casacuberta J.M."/>
            <person name="Arus P."/>
        </authorList>
    </citation>
    <scope>NUCLEOTIDE SEQUENCE [LARGE SCALE GENOMIC DNA]</scope>
    <source>
        <strain evidence="2">cv. Texas</strain>
    </source>
</reference>
<dbReference type="AlphaFoldDB" id="A0A5E4GMN4"/>
<dbReference type="EMBL" id="CABIKO010001161">
    <property type="protein sequence ID" value="VVA41064.1"/>
    <property type="molecule type" value="Genomic_DNA"/>
</dbReference>
<feature type="non-terminal residue" evidence="1">
    <location>
        <position position="61"/>
    </location>
</feature>
<evidence type="ECO:0000313" key="2">
    <source>
        <dbReference type="Proteomes" id="UP000327085"/>
    </source>
</evidence>
<dbReference type="InParanoid" id="A0A5E4GMN4"/>